<sequence>RNAVKSRALGQLDPALYLNEDAEEHYEQGPGHVGRLWFVLRYTQDTEQLTVWVRKARNLRPRLDSTSSNSGAAGDYCIRLALENDDRRVLTTSVKRRTSNPNFDEKFCFQVPSSCLESQAIRLTALQIDRQKRQKAIGHVTYPLRELLSLDKDCRLYRDLDSEAE</sequence>
<proteinExistence type="predicted"/>
<evidence type="ECO:0000259" key="1">
    <source>
        <dbReference type="PROSITE" id="PS50004"/>
    </source>
</evidence>
<dbReference type="AlphaFoldDB" id="A0A1I8HFN2"/>
<name>A0A1I8HFN2_9PLAT</name>
<dbReference type="GO" id="GO:0005544">
    <property type="term" value="F:calcium-dependent phospholipid binding"/>
    <property type="evidence" value="ECO:0007669"/>
    <property type="project" value="TreeGrafter"/>
</dbReference>
<dbReference type="GO" id="GO:0030276">
    <property type="term" value="F:clathrin binding"/>
    <property type="evidence" value="ECO:0007669"/>
    <property type="project" value="TreeGrafter"/>
</dbReference>
<dbReference type="SMART" id="SM00239">
    <property type="entry name" value="C2"/>
    <property type="match status" value="1"/>
</dbReference>
<feature type="domain" description="C2" evidence="1">
    <location>
        <begin position="32"/>
        <end position="157"/>
    </location>
</feature>
<dbReference type="GO" id="GO:0005509">
    <property type="term" value="F:calcium ion binding"/>
    <property type="evidence" value="ECO:0007669"/>
    <property type="project" value="TreeGrafter"/>
</dbReference>
<evidence type="ECO:0000313" key="3">
    <source>
        <dbReference type="WBParaSite" id="maker-uti_cns_0005990-snap-gene-0.3-mRNA-1"/>
    </source>
</evidence>
<dbReference type="Proteomes" id="UP000095280">
    <property type="component" value="Unplaced"/>
</dbReference>
<dbReference type="Pfam" id="PF00168">
    <property type="entry name" value="C2"/>
    <property type="match status" value="1"/>
</dbReference>
<dbReference type="GO" id="GO:0017156">
    <property type="term" value="P:calcium-ion regulated exocytosis"/>
    <property type="evidence" value="ECO:0007669"/>
    <property type="project" value="TreeGrafter"/>
</dbReference>
<protein>
    <submittedName>
        <fullName evidence="3">C2 domain-containing protein</fullName>
    </submittedName>
</protein>
<dbReference type="InterPro" id="IPR035892">
    <property type="entry name" value="C2_domain_sf"/>
</dbReference>
<dbReference type="Gene3D" id="2.60.40.150">
    <property type="entry name" value="C2 domain"/>
    <property type="match status" value="1"/>
</dbReference>
<reference evidence="3" key="1">
    <citation type="submission" date="2016-11" db="UniProtKB">
        <authorList>
            <consortium name="WormBaseParasite"/>
        </authorList>
    </citation>
    <scope>IDENTIFICATION</scope>
</reference>
<dbReference type="PANTHER" id="PTHR10024:SF234">
    <property type="entry name" value="SYNAPTOTAGMIN-15-RELATED"/>
    <property type="match status" value="1"/>
</dbReference>
<dbReference type="PROSITE" id="PS50004">
    <property type="entry name" value="C2"/>
    <property type="match status" value="1"/>
</dbReference>
<dbReference type="GO" id="GO:0005886">
    <property type="term" value="C:plasma membrane"/>
    <property type="evidence" value="ECO:0007669"/>
    <property type="project" value="TreeGrafter"/>
</dbReference>
<dbReference type="InterPro" id="IPR000008">
    <property type="entry name" value="C2_dom"/>
</dbReference>
<evidence type="ECO:0000313" key="2">
    <source>
        <dbReference type="Proteomes" id="UP000095280"/>
    </source>
</evidence>
<dbReference type="PANTHER" id="PTHR10024">
    <property type="entry name" value="SYNAPTOTAGMIN"/>
    <property type="match status" value="1"/>
</dbReference>
<dbReference type="GO" id="GO:0001786">
    <property type="term" value="F:phosphatidylserine binding"/>
    <property type="evidence" value="ECO:0007669"/>
    <property type="project" value="TreeGrafter"/>
</dbReference>
<keyword evidence="2" id="KW-1185">Reference proteome</keyword>
<dbReference type="GO" id="GO:0070382">
    <property type="term" value="C:exocytic vesicle"/>
    <property type="evidence" value="ECO:0007669"/>
    <property type="project" value="TreeGrafter"/>
</dbReference>
<dbReference type="GO" id="GO:0000149">
    <property type="term" value="F:SNARE binding"/>
    <property type="evidence" value="ECO:0007669"/>
    <property type="project" value="TreeGrafter"/>
</dbReference>
<accession>A0A1I8HFN2</accession>
<dbReference type="SUPFAM" id="SSF49562">
    <property type="entry name" value="C2 domain (Calcium/lipid-binding domain, CaLB)"/>
    <property type="match status" value="1"/>
</dbReference>
<dbReference type="WBParaSite" id="maker-uti_cns_0005990-snap-gene-0.3-mRNA-1">
    <property type="protein sequence ID" value="maker-uti_cns_0005990-snap-gene-0.3-mRNA-1"/>
    <property type="gene ID" value="maker-uti_cns_0005990-snap-gene-0.3"/>
</dbReference>
<organism evidence="2 3">
    <name type="scientific">Macrostomum lignano</name>
    <dbReference type="NCBI Taxonomy" id="282301"/>
    <lineage>
        <taxon>Eukaryota</taxon>
        <taxon>Metazoa</taxon>
        <taxon>Spiralia</taxon>
        <taxon>Lophotrochozoa</taxon>
        <taxon>Platyhelminthes</taxon>
        <taxon>Rhabditophora</taxon>
        <taxon>Macrostomorpha</taxon>
        <taxon>Macrostomida</taxon>
        <taxon>Macrostomidae</taxon>
        <taxon>Macrostomum</taxon>
    </lineage>
</organism>